<name>A0A369UKJ5_9GAMM</name>
<dbReference type="SUPFAM" id="SSF53335">
    <property type="entry name" value="S-adenosyl-L-methionine-dependent methyltransferases"/>
    <property type="match status" value="1"/>
</dbReference>
<feature type="domain" description="Methyltransferase type 11" evidence="5">
    <location>
        <begin position="75"/>
        <end position="175"/>
    </location>
</feature>
<gene>
    <name evidence="6" type="ORF">DVJ77_18420</name>
</gene>
<evidence type="ECO:0000313" key="7">
    <source>
        <dbReference type="Proteomes" id="UP000253782"/>
    </source>
</evidence>
<evidence type="ECO:0000313" key="6">
    <source>
        <dbReference type="EMBL" id="RDD80120.1"/>
    </source>
</evidence>
<dbReference type="PANTHER" id="PTHR44307:SF2">
    <property type="entry name" value="PHOSPHOETHANOLAMINE METHYLTRANSFERASE ISOFORM X1"/>
    <property type="match status" value="1"/>
</dbReference>
<evidence type="ECO:0000256" key="1">
    <source>
        <dbReference type="ARBA" id="ARBA00005189"/>
    </source>
</evidence>
<dbReference type="OrthoDB" id="9772751at2"/>
<evidence type="ECO:0000259" key="5">
    <source>
        <dbReference type="Pfam" id="PF08241"/>
    </source>
</evidence>
<evidence type="ECO:0000256" key="4">
    <source>
        <dbReference type="ARBA" id="ARBA00025707"/>
    </source>
</evidence>
<keyword evidence="7" id="KW-1185">Reference proteome</keyword>
<evidence type="ECO:0000256" key="3">
    <source>
        <dbReference type="ARBA" id="ARBA00022679"/>
    </source>
</evidence>
<accession>A0A369UKJ5</accession>
<dbReference type="AlphaFoldDB" id="A0A369UKJ5"/>
<comment type="caution">
    <text evidence="6">The sequence shown here is derived from an EMBL/GenBank/DDBJ whole genome shotgun (WGS) entry which is preliminary data.</text>
</comment>
<dbReference type="EMBL" id="QQAH01000020">
    <property type="protein sequence ID" value="RDD80120.1"/>
    <property type="molecule type" value="Genomic_DNA"/>
</dbReference>
<dbReference type="Proteomes" id="UP000253782">
    <property type="component" value="Unassembled WGS sequence"/>
</dbReference>
<proteinExistence type="predicted"/>
<dbReference type="Gene3D" id="3.40.50.150">
    <property type="entry name" value="Vaccinia Virus protein VP39"/>
    <property type="match status" value="1"/>
</dbReference>
<protein>
    <submittedName>
        <fullName evidence="6">Class I SAM-dependent methyltransferase</fullName>
    </submittedName>
</protein>
<dbReference type="GO" id="GO:0008757">
    <property type="term" value="F:S-adenosylmethionine-dependent methyltransferase activity"/>
    <property type="evidence" value="ECO:0007669"/>
    <property type="project" value="InterPro"/>
</dbReference>
<keyword evidence="2 6" id="KW-0489">Methyltransferase</keyword>
<dbReference type="Pfam" id="PF08241">
    <property type="entry name" value="Methyltransf_11"/>
    <property type="match status" value="1"/>
</dbReference>
<dbReference type="PANTHER" id="PTHR44307">
    <property type="entry name" value="PHOSPHOETHANOLAMINE METHYLTRANSFERASE"/>
    <property type="match status" value="1"/>
</dbReference>
<sequence>MITATAAPTPTFTERDVEQFFDASTQNYLSFWDSEGVLHTGYFADGNTTDYHAAADATSRLLGDAAEITASSRVLDVGCGCGNFVFALARRFACECEGLDLSLERVKFAAQKCSELPPAVAKRVSFRHGSATQLPYEDGQFTHVVSQDALFLIPDKPRSHAEMFRVLAPGGRLAISDFLQPTLEISPRARKHVYDRVRWTSGYSLVGYQQALEQVGFRVRLARELSPHLARTYQVLGKVATARAAETANPAARDWMLGFAASCQEIQVAIDQGEFAWGVVVADKP</sequence>
<comment type="pathway">
    <text evidence="1">Lipid metabolism.</text>
</comment>
<evidence type="ECO:0000256" key="2">
    <source>
        <dbReference type="ARBA" id="ARBA00022603"/>
    </source>
</evidence>
<reference evidence="6 7" key="1">
    <citation type="submission" date="2018-07" db="EMBL/GenBank/DDBJ databases">
        <title>Dyella tabacisoli L4-6T, whole genome shotgun sequence.</title>
        <authorList>
            <person name="Zhou X.-K."/>
            <person name="Li W.-J."/>
            <person name="Duan Y.-Q."/>
        </authorList>
    </citation>
    <scope>NUCLEOTIDE SEQUENCE [LARGE SCALE GENOMIC DNA]</scope>
    <source>
        <strain evidence="6 7">L4-6</strain>
    </source>
</reference>
<organism evidence="6 7">
    <name type="scientific">Dyella tabacisoli</name>
    <dbReference type="NCBI Taxonomy" id="2282381"/>
    <lineage>
        <taxon>Bacteria</taxon>
        <taxon>Pseudomonadati</taxon>
        <taxon>Pseudomonadota</taxon>
        <taxon>Gammaproteobacteria</taxon>
        <taxon>Lysobacterales</taxon>
        <taxon>Rhodanobacteraceae</taxon>
        <taxon>Dyella</taxon>
    </lineage>
</organism>
<dbReference type="InterPro" id="IPR029063">
    <property type="entry name" value="SAM-dependent_MTases_sf"/>
</dbReference>
<keyword evidence="3 6" id="KW-0808">Transferase</keyword>
<dbReference type="InterPro" id="IPR013216">
    <property type="entry name" value="Methyltransf_11"/>
</dbReference>
<comment type="pathway">
    <text evidence="4">Phospholipid metabolism.</text>
</comment>
<dbReference type="GO" id="GO:0032259">
    <property type="term" value="P:methylation"/>
    <property type="evidence" value="ECO:0007669"/>
    <property type="project" value="UniProtKB-KW"/>
</dbReference>
<dbReference type="CDD" id="cd02440">
    <property type="entry name" value="AdoMet_MTases"/>
    <property type="match status" value="1"/>
</dbReference>
<dbReference type="RefSeq" id="WP_114846998.1">
    <property type="nucleotide sequence ID" value="NZ_JBHSPE010000010.1"/>
</dbReference>